<protein>
    <submittedName>
        <fullName evidence="1">Uncharacterized protein</fullName>
    </submittedName>
</protein>
<evidence type="ECO:0000313" key="1">
    <source>
        <dbReference type="EMBL" id="KAI8568514.1"/>
    </source>
</evidence>
<comment type="caution">
    <text evidence="1">The sequence shown here is derived from an EMBL/GenBank/DDBJ whole genome shotgun (WGS) entry which is preliminary data.</text>
</comment>
<organism evidence="1 2">
    <name type="scientific">Rhododendron molle</name>
    <name type="common">Chinese azalea</name>
    <name type="synonym">Azalea mollis</name>
    <dbReference type="NCBI Taxonomy" id="49168"/>
    <lineage>
        <taxon>Eukaryota</taxon>
        <taxon>Viridiplantae</taxon>
        <taxon>Streptophyta</taxon>
        <taxon>Embryophyta</taxon>
        <taxon>Tracheophyta</taxon>
        <taxon>Spermatophyta</taxon>
        <taxon>Magnoliopsida</taxon>
        <taxon>eudicotyledons</taxon>
        <taxon>Gunneridae</taxon>
        <taxon>Pentapetalae</taxon>
        <taxon>asterids</taxon>
        <taxon>Ericales</taxon>
        <taxon>Ericaceae</taxon>
        <taxon>Ericoideae</taxon>
        <taxon>Rhodoreae</taxon>
        <taxon>Rhododendron</taxon>
    </lineage>
</organism>
<gene>
    <name evidence="1" type="ORF">RHMOL_Rhmol02G0206400</name>
</gene>
<evidence type="ECO:0000313" key="2">
    <source>
        <dbReference type="Proteomes" id="UP001062846"/>
    </source>
</evidence>
<name>A0ACC0PTP3_RHOML</name>
<reference evidence="1" key="1">
    <citation type="submission" date="2022-02" db="EMBL/GenBank/DDBJ databases">
        <title>Plant Genome Project.</title>
        <authorList>
            <person name="Zhang R.-G."/>
        </authorList>
    </citation>
    <scope>NUCLEOTIDE SEQUENCE</scope>
    <source>
        <strain evidence="1">AT1</strain>
    </source>
</reference>
<dbReference type="EMBL" id="CM046389">
    <property type="protein sequence ID" value="KAI8568514.1"/>
    <property type="molecule type" value="Genomic_DNA"/>
</dbReference>
<proteinExistence type="predicted"/>
<sequence>MMAAGKVFQQLKCWQRIRSNWNSIVEAELSYKTSLLARMILNVMVKNSQIMKLSKGKANPGLLNKILLERLNAKS</sequence>
<accession>A0ACC0PTP3</accession>
<keyword evidence="2" id="KW-1185">Reference proteome</keyword>
<dbReference type="Proteomes" id="UP001062846">
    <property type="component" value="Chromosome 2"/>
</dbReference>